<accession>A0A212J2U5</accession>
<dbReference type="SUPFAM" id="SSF51905">
    <property type="entry name" value="FAD/NAD(P)-binding domain"/>
    <property type="match status" value="1"/>
</dbReference>
<sequence length="429" mass="44906">MPAAIAAREVTMAPVVNVIGAGLAGLAAAWKFVDAGWRVRLFEAAGHAGGRCRSLPDQRFGTAIDNGSHLLFAINRDTLAFLRGVGAPSTSLVPCDGTPFFDLGDGVRWRVSPGGESALWLLGRGLKIPGVSRLCLLGQGAKLLSAKAGTTVGERVPTSGMAWRRFWKPFLSAVFNAEPAGVSAPHAAEVLRRLAFAGAAGGRPLQAARPWSEIVAEPALAYLRARGADVRLSSPLLALDRGEGRVRRLVFRRGAIDCGGEAVVLAIPNAAAHRLCPDAVPAIPSSPIVNLHFRTEADQGLGFCGIVGGVADWVFWRGDVVSVTIAGGAPEADADPDTLAATVWAEARRVLPKPVSEGPPSWHRIVEKRATSSASPEAFRLRPPARTPHPNLVLAGDWTDTGLPSTIEGAVRSGFLAAAALAGNSVFRP</sequence>
<name>A0A212J2U5_9PROT</name>
<dbReference type="PANTHER" id="PTHR42923:SF47">
    <property type="entry name" value="BLR3003 PROTEIN"/>
    <property type="match status" value="1"/>
</dbReference>
<dbReference type="GO" id="GO:0016491">
    <property type="term" value="F:oxidoreductase activity"/>
    <property type="evidence" value="ECO:0007669"/>
    <property type="project" value="InterPro"/>
</dbReference>
<dbReference type="NCBIfam" id="TIGR03467">
    <property type="entry name" value="HpnE"/>
    <property type="match status" value="1"/>
</dbReference>
<evidence type="ECO:0000313" key="2">
    <source>
        <dbReference type="EMBL" id="SBV93769.1"/>
    </source>
</evidence>
<dbReference type="Gene3D" id="3.50.50.60">
    <property type="entry name" value="FAD/NAD(P)-binding domain"/>
    <property type="match status" value="1"/>
</dbReference>
<dbReference type="InterPro" id="IPR017830">
    <property type="entry name" value="SQase_HpnE"/>
</dbReference>
<protein>
    <submittedName>
        <fullName evidence="2">Squalene-associated FAD-dependent desaturase</fullName>
    </submittedName>
</protein>
<dbReference type="Pfam" id="PF01593">
    <property type="entry name" value="Amino_oxidase"/>
    <property type="match status" value="1"/>
</dbReference>
<dbReference type="InterPro" id="IPR036188">
    <property type="entry name" value="FAD/NAD-bd_sf"/>
</dbReference>
<reference evidence="2" key="1">
    <citation type="submission" date="2016-04" db="EMBL/GenBank/DDBJ databases">
        <authorList>
            <person name="Evans L.H."/>
            <person name="Alamgir A."/>
            <person name="Owens N."/>
            <person name="Weber N.D."/>
            <person name="Virtaneva K."/>
            <person name="Barbian K."/>
            <person name="Babar A."/>
            <person name="Rosenke K."/>
        </authorList>
    </citation>
    <scope>NUCLEOTIDE SEQUENCE</scope>
    <source>
        <strain evidence="2">86</strain>
    </source>
</reference>
<gene>
    <name evidence="2" type="ORF">KL86APRO_10426</name>
</gene>
<organism evidence="2">
    <name type="scientific">uncultured Alphaproteobacteria bacterium</name>
    <dbReference type="NCBI Taxonomy" id="91750"/>
    <lineage>
        <taxon>Bacteria</taxon>
        <taxon>Pseudomonadati</taxon>
        <taxon>Pseudomonadota</taxon>
        <taxon>Alphaproteobacteria</taxon>
        <taxon>environmental samples</taxon>
    </lineage>
</organism>
<dbReference type="PANTHER" id="PTHR42923">
    <property type="entry name" value="PROTOPORPHYRINOGEN OXIDASE"/>
    <property type="match status" value="1"/>
</dbReference>
<feature type="domain" description="Amine oxidase" evidence="1">
    <location>
        <begin position="23"/>
        <end position="421"/>
    </location>
</feature>
<dbReference type="InterPro" id="IPR050464">
    <property type="entry name" value="Zeta_carotene_desat/Oxidored"/>
</dbReference>
<dbReference type="EMBL" id="FLUO01000001">
    <property type="protein sequence ID" value="SBV93769.1"/>
    <property type="molecule type" value="Genomic_DNA"/>
</dbReference>
<dbReference type="AlphaFoldDB" id="A0A212J2U5"/>
<proteinExistence type="predicted"/>
<dbReference type="InterPro" id="IPR002937">
    <property type="entry name" value="Amino_oxidase"/>
</dbReference>
<evidence type="ECO:0000259" key="1">
    <source>
        <dbReference type="Pfam" id="PF01593"/>
    </source>
</evidence>